<gene>
    <name evidence="1" type="ORF">DSO57_1002040</name>
</gene>
<organism evidence="1 2">
    <name type="scientific">Entomophthora muscae</name>
    <dbReference type="NCBI Taxonomy" id="34485"/>
    <lineage>
        <taxon>Eukaryota</taxon>
        <taxon>Fungi</taxon>
        <taxon>Fungi incertae sedis</taxon>
        <taxon>Zoopagomycota</taxon>
        <taxon>Entomophthoromycotina</taxon>
        <taxon>Entomophthoromycetes</taxon>
        <taxon>Entomophthorales</taxon>
        <taxon>Entomophthoraceae</taxon>
        <taxon>Entomophthora</taxon>
    </lineage>
</organism>
<accession>A0ACC2SAP0</accession>
<keyword evidence="2" id="KW-1185">Reference proteome</keyword>
<evidence type="ECO:0000313" key="2">
    <source>
        <dbReference type="Proteomes" id="UP001165960"/>
    </source>
</evidence>
<evidence type="ECO:0000313" key="1">
    <source>
        <dbReference type="EMBL" id="KAJ9059463.1"/>
    </source>
</evidence>
<name>A0ACC2SAP0_9FUNG</name>
<dbReference type="Proteomes" id="UP001165960">
    <property type="component" value="Unassembled WGS sequence"/>
</dbReference>
<protein>
    <submittedName>
        <fullName evidence="1">Uncharacterized protein</fullName>
    </submittedName>
</protein>
<reference evidence="1" key="1">
    <citation type="submission" date="2022-04" db="EMBL/GenBank/DDBJ databases">
        <title>Genome of the entomopathogenic fungus Entomophthora muscae.</title>
        <authorList>
            <person name="Elya C."/>
            <person name="Lovett B.R."/>
            <person name="Lee E."/>
            <person name="Macias A.M."/>
            <person name="Hajek A.E."/>
            <person name="De Bivort B.L."/>
            <person name="Kasson M.T."/>
            <person name="De Fine Licht H.H."/>
            <person name="Stajich J.E."/>
        </authorList>
    </citation>
    <scope>NUCLEOTIDE SEQUENCE</scope>
    <source>
        <strain evidence="1">Berkeley</strain>
    </source>
</reference>
<sequence length="96" mass="10496">MRNYLFSAKVGPSSIIGWVQRHDIRHELGSAASGYLMLPYNEHPGGTTCTGFCYGFPYPCHRKVEQLSGQSPSVLNLTLSTETSLANSSPSNPHKL</sequence>
<dbReference type="EMBL" id="QTSX02005684">
    <property type="protein sequence ID" value="KAJ9059463.1"/>
    <property type="molecule type" value="Genomic_DNA"/>
</dbReference>
<comment type="caution">
    <text evidence="1">The sequence shown here is derived from an EMBL/GenBank/DDBJ whole genome shotgun (WGS) entry which is preliminary data.</text>
</comment>
<proteinExistence type="predicted"/>